<evidence type="ECO:0000313" key="3">
    <source>
        <dbReference type="RefSeq" id="XP_022307803.1"/>
    </source>
</evidence>
<feature type="compositionally biased region" description="Polar residues" evidence="1">
    <location>
        <begin position="120"/>
        <end position="133"/>
    </location>
</feature>
<dbReference type="RefSeq" id="XP_022307803.1">
    <property type="nucleotide sequence ID" value="XM_022452095.1"/>
</dbReference>
<feature type="compositionally biased region" description="Basic and acidic residues" evidence="1">
    <location>
        <begin position="27"/>
        <end position="39"/>
    </location>
</feature>
<protein>
    <submittedName>
        <fullName evidence="3">Mucin-1-like</fullName>
    </submittedName>
</protein>
<organism evidence="2 3">
    <name type="scientific">Crassostrea virginica</name>
    <name type="common">Eastern oyster</name>
    <dbReference type="NCBI Taxonomy" id="6565"/>
    <lineage>
        <taxon>Eukaryota</taxon>
        <taxon>Metazoa</taxon>
        <taxon>Spiralia</taxon>
        <taxon>Lophotrochozoa</taxon>
        <taxon>Mollusca</taxon>
        <taxon>Bivalvia</taxon>
        <taxon>Autobranchia</taxon>
        <taxon>Pteriomorphia</taxon>
        <taxon>Ostreida</taxon>
        <taxon>Ostreoidea</taxon>
        <taxon>Ostreidae</taxon>
        <taxon>Crassostrea</taxon>
    </lineage>
</organism>
<name>A0A8B8BWQ4_CRAVI</name>
<feature type="compositionally biased region" description="Polar residues" evidence="1">
    <location>
        <begin position="40"/>
        <end position="53"/>
    </location>
</feature>
<feature type="compositionally biased region" description="Polar residues" evidence="1">
    <location>
        <begin position="100"/>
        <end position="113"/>
    </location>
</feature>
<feature type="compositionally biased region" description="Polar residues" evidence="1">
    <location>
        <begin position="140"/>
        <end position="153"/>
    </location>
</feature>
<dbReference type="GeneID" id="111113804"/>
<dbReference type="KEGG" id="cvn:111113804"/>
<dbReference type="Proteomes" id="UP000694844">
    <property type="component" value="Chromosome 9"/>
</dbReference>
<gene>
    <name evidence="3" type="primary">LOC111113804</name>
</gene>
<reference evidence="3" key="1">
    <citation type="submission" date="2025-08" db="UniProtKB">
        <authorList>
            <consortium name="RefSeq"/>
        </authorList>
    </citation>
    <scope>IDENTIFICATION</scope>
    <source>
        <tissue evidence="3">Whole sample</tissue>
    </source>
</reference>
<feature type="compositionally biased region" description="Polar residues" evidence="1">
    <location>
        <begin position="60"/>
        <end position="73"/>
    </location>
</feature>
<keyword evidence="2" id="KW-1185">Reference proteome</keyword>
<evidence type="ECO:0000256" key="1">
    <source>
        <dbReference type="SAM" id="MobiDB-lite"/>
    </source>
</evidence>
<accession>A0A8B8BWQ4</accession>
<dbReference type="OrthoDB" id="6214966at2759"/>
<dbReference type="AlphaFoldDB" id="A0A8B8BWQ4"/>
<feature type="region of interest" description="Disordered" evidence="1">
    <location>
        <begin position="1"/>
        <end position="212"/>
    </location>
</feature>
<evidence type="ECO:0000313" key="2">
    <source>
        <dbReference type="Proteomes" id="UP000694844"/>
    </source>
</evidence>
<proteinExistence type="predicted"/>
<sequence>MNTAEEFGENKEPTEANIGGNDSSPESPRDTSSEPKEPSVSENASFPENNTSSEPKEPSVSENASFPENNTSSEPKEPSVSENASFPENNTSSEPKEPSVSENASFPENNTSSEPKEPSVSENASFPENNTSSEPKEPSVSENASFPENNTSSEPKEPSVSENASFPENNTSSEPKEPSVSENASFPENNTSSEPKEPSVSENASFPENNKHPESCSFPFKKILKQIASKEPDNIYYCTHEDNKRPDQFSKFCKQFLKDHHAECTSSGKDKKKIVLVLSIPTENRFDPYGYFKERVKKLVTTCELNTSESPKILLVKISFDGNNRIEQQCVMDERECNEIAKFAKIRFESCIDIYYNKYFEFENYESNIEAANHLKEFYPKTWRFFKTPKD</sequence>
<feature type="compositionally biased region" description="Polar residues" evidence="1">
    <location>
        <begin position="180"/>
        <end position="193"/>
    </location>
</feature>
<feature type="compositionally biased region" description="Polar residues" evidence="1">
    <location>
        <begin position="160"/>
        <end position="173"/>
    </location>
</feature>
<feature type="compositionally biased region" description="Polar residues" evidence="1">
    <location>
        <begin position="80"/>
        <end position="93"/>
    </location>
</feature>